<evidence type="ECO:0000256" key="6">
    <source>
        <dbReference type="ARBA" id="ARBA00022800"/>
    </source>
</evidence>
<evidence type="ECO:0000256" key="1">
    <source>
        <dbReference type="ARBA" id="ARBA00001936"/>
    </source>
</evidence>
<dbReference type="InterPro" id="IPR001233">
    <property type="entry name" value="RtcB"/>
</dbReference>
<evidence type="ECO:0000256" key="8">
    <source>
        <dbReference type="ARBA" id="ARBA00023211"/>
    </source>
</evidence>
<dbReference type="SUPFAM" id="SSF103365">
    <property type="entry name" value="Hypothetical protein PH1602"/>
    <property type="match status" value="1"/>
</dbReference>
<evidence type="ECO:0000256" key="7">
    <source>
        <dbReference type="ARBA" id="ARBA00023134"/>
    </source>
</evidence>
<sequence length="49" mass="5249">MPDFYIGTGCVIGTVMTIQDKIVPNLVGVYIGCGVSYSNLGKINLDLKK</sequence>
<dbReference type="GO" id="GO:0042245">
    <property type="term" value="P:RNA repair"/>
    <property type="evidence" value="ECO:0007669"/>
    <property type="project" value="UniProtKB-KW"/>
</dbReference>
<name>A0A9P3YPX9_CLODI</name>
<keyword evidence="3" id="KW-0436">Ligase</keyword>
<dbReference type="Pfam" id="PF01139">
    <property type="entry name" value="RtcB"/>
    <property type="match status" value="1"/>
</dbReference>
<dbReference type="InterPro" id="IPR036025">
    <property type="entry name" value="RtcB-like_sf"/>
</dbReference>
<keyword evidence="5" id="KW-0547">Nucleotide-binding</keyword>
<dbReference type="Gene3D" id="3.90.1860.10">
    <property type="entry name" value="tRNA-splicing ligase RtcB"/>
    <property type="match status" value="1"/>
</dbReference>
<dbReference type="GO" id="GO:0046872">
    <property type="term" value="F:metal ion binding"/>
    <property type="evidence" value="ECO:0007669"/>
    <property type="project" value="UniProtKB-KW"/>
</dbReference>
<gene>
    <name evidence="10" type="ORF">KRQ00_001256</name>
</gene>
<keyword evidence="7" id="KW-0342">GTP-binding</keyword>
<dbReference type="Proteomes" id="UP000879542">
    <property type="component" value="Unassembled WGS sequence"/>
</dbReference>
<reference evidence="10" key="1">
    <citation type="journal article" date="2018" name="Genome Biol.">
        <title>SKESA: strategic k-mer extension for scrupulous assemblies.</title>
        <authorList>
            <person name="Souvorov A."/>
            <person name="Agarwala R."/>
            <person name="Lipman D.J."/>
        </authorList>
    </citation>
    <scope>NUCLEOTIDE SEQUENCE</scope>
    <source>
        <strain evidence="10">Clostridioides</strain>
    </source>
</reference>
<evidence type="ECO:0000256" key="9">
    <source>
        <dbReference type="ARBA" id="ARBA00047746"/>
    </source>
</evidence>
<dbReference type="EC" id="6.5.1.8" evidence="2"/>
<evidence type="ECO:0000313" key="11">
    <source>
        <dbReference type="Proteomes" id="UP000879542"/>
    </source>
</evidence>
<evidence type="ECO:0000313" key="10">
    <source>
        <dbReference type="EMBL" id="HBH2619518.1"/>
    </source>
</evidence>
<evidence type="ECO:0000256" key="5">
    <source>
        <dbReference type="ARBA" id="ARBA00022741"/>
    </source>
</evidence>
<evidence type="ECO:0000256" key="2">
    <source>
        <dbReference type="ARBA" id="ARBA00012726"/>
    </source>
</evidence>
<dbReference type="AlphaFoldDB" id="A0A9P3YPX9"/>
<proteinExistence type="predicted"/>
<comment type="cofactor">
    <cofactor evidence="1">
        <name>Mn(2+)</name>
        <dbReference type="ChEBI" id="CHEBI:29035"/>
    </cofactor>
</comment>
<dbReference type="GO" id="GO:0006396">
    <property type="term" value="P:RNA processing"/>
    <property type="evidence" value="ECO:0007669"/>
    <property type="project" value="InterPro"/>
</dbReference>
<evidence type="ECO:0000256" key="3">
    <source>
        <dbReference type="ARBA" id="ARBA00022598"/>
    </source>
</evidence>
<accession>A0A9P3YPX9</accession>
<dbReference type="EMBL" id="DAEQIJ010000004">
    <property type="protein sequence ID" value="HBH2619518.1"/>
    <property type="molecule type" value="Genomic_DNA"/>
</dbReference>
<protein>
    <recommendedName>
        <fullName evidence="2">3'-phosphate/5'-hydroxy nucleic acid ligase</fullName>
        <ecNumber evidence="2">6.5.1.8</ecNumber>
    </recommendedName>
</protein>
<evidence type="ECO:0000256" key="4">
    <source>
        <dbReference type="ARBA" id="ARBA00022723"/>
    </source>
</evidence>
<reference evidence="10" key="2">
    <citation type="submission" date="2021-06" db="EMBL/GenBank/DDBJ databases">
        <authorList>
            <consortium name="NCBI Pathogen Detection Project"/>
        </authorList>
    </citation>
    <scope>NUCLEOTIDE SEQUENCE</scope>
    <source>
        <strain evidence="10">Clostridioides</strain>
    </source>
</reference>
<keyword evidence="4" id="KW-0479">Metal-binding</keyword>
<keyword evidence="8" id="KW-0464">Manganese</keyword>
<comment type="catalytic activity">
    <reaction evidence="9">
        <text>a 3'-end 3'-phospho-ribonucleotide-RNA + a 5'-end dephospho-ribonucleoside-RNA + GTP = a ribonucleotidyl-ribonucleotide-RNA + GMP + diphosphate</text>
        <dbReference type="Rhea" id="RHEA:68076"/>
        <dbReference type="Rhea" id="RHEA-COMP:10463"/>
        <dbReference type="Rhea" id="RHEA-COMP:13936"/>
        <dbReference type="Rhea" id="RHEA-COMP:17355"/>
        <dbReference type="ChEBI" id="CHEBI:33019"/>
        <dbReference type="ChEBI" id="CHEBI:37565"/>
        <dbReference type="ChEBI" id="CHEBI:58115"/>
        <dbReference type="ChEBI" id="CHEBI:83062"/>
        <dbReference type="ChEBI" id="CHEBI:138284"/>
        <dbReference type="ChEBI" id="CHEBI:173118"/>
        <dbReference type="EC" id="6.5.1.8"/>
    </reaction>
</comment>
<keyword evidence="6" id="KW-0692">RNA repair</keyword>
<comment type="caution">
    <text evidence="10">The sequence shown here is derived from an EMBL/GenBank/DDBJ whole genome shotgun (WGS) entry which is preliminary data.</text>
</comment>
<dbReference type="GO" id="GO:0005525">
    <property type="term" value="F:GTP binding"/>
    <property type="evidence" value="ECO:0007669"/>
    <property type="project" value="UniProtKB-KW"/>
</dbReference>
<organism evidence="10 11">
    <name type="scientific">Clostridioides difficile</name>
    <name type="common">Peptoclostridium difficile</name>
    <dbReference type="NCBI Taxonomy" id="1496"/>
    <lineage>
        <taxon>Bacteria</taxon>
        <taxon>Bacillati</taxon>
        <taxon>Bacillota</taxon>
        <taxon>Clostridia</taxon>
        <taxon>Peptostreptococcales</taxon>
        <taxon>Peptostreptococcaceae</taxon>
        <taxon>Clostridioides</taxon>
    </lineage>
</organism>
<dbReference type="GO" id="GO:0170057">
    <property type="term" value="F:RNA ligase (GTP) activity"/>
    <property type="evidence" value="ECO:0007669"/>
    <property type="project" value="UniProtKB-EC"/>
</dbReference>
<dbReference type="RefSeq" id="WP_003430251.1">
    <property type="nucleotide sequence ID" value="NZ_AP025558.1"/>
</dbReference>